<name>A0A0B2JZB9_9FIRM</name>
<feature type="domain" description="Virulence-associated protein E-like" evidence="2">
    <location>
        <begin position="397"/>
        <end position="614"/>
    </location>
</feature>
<accession>A0A0B2JZB9</accession>
<feature type="region of interest" description="Disordered" evidence="1">
    <location>
        <begin position="176"/>
        <end position="196"/>
    </location>
</feature>
<organism evidence="4 5">
    <name type="scientific">Anaerovibrio lipolyticus</name>
    <dbReference type="NCBI Taxonomy" id="82374"/>
    <lineage>
        <taxon>Bacteria</taxon>
        <taxon>Bacillati</taxon>
        <taxon>Bacillota</taxon>
        <taxon>Negativicutes</taxon>
        <taxon>Selenomonadales</taxon>
        <taxon>Selenomonadaceae</taxon>
        <taxon>Anaerovibrio</taxon>
    </lineage>
</organism>
<evidence type="ECO:0000313" key="5">
    <source>
        <dbReference type="Proteomes" id="UP000030993"/>
    </source>
</evidence>
<dbReference type="EMBL" id="JSCE01000211">
    <property type="protein sequence ID" value="KHM51272.1"/>
    <property type="molecule type" value="Genomic_DNA"/>
</dbReference>
<evidence type="ECO:0000256" key="1">
    <source>
        <dbReference type="SAM" id="MobiDB-lite"/>
    </source>
</evidence>
<sequence length="702" mass="80058">MRFNGKNIPQYMRNAMKWIPLEGKRAYLKEWQKKGNRFETIANTENAAAGFIINDTGITVLDFDEIVDESSNPSDGAKKIFHIIEELADDTYIEHSISGRGLHYFYRADIPEDFPPVFKIPLGEFSGGKNVLEVYTGKGGAKYFAVTGDILEGGPRTLADGTTLISHLYTLWKESKNTTRPTTPGETSSQHGAENDLESVVSKIRSSRHGAEFSQLFDEGDISEYGGDQSAADMALMNMFPFWVKGDREKMRELFSMSALADRDKWQGRPDYQDMTIDKALEGWDGEFYNPNPHLVSNPEWVRYNIRKGVKIPDKNVWENTAYILDELGIGCRYNILTKQMEITGHDLDGLSLESAVTSIRGILSINGLVLSKSDIYDHLGRIAEARKYNPVCDYLTECREKWDGEDHLSGLFDCLVIRPGMEENKDFYKKLFTKWMIGAGRIAFNEGDTSLQGVLVLQGGQGIGKTRFLYVLVPDHNWGIDGVALDPKDKDDVLRACSYWIVELGEFAETLRKDSRDKLKQFFTQGVDDIRKPYGRTSEKMPRTTAFIGTINNQNFLNDLTGERRYWVIPLDIVRDSGGIDIDQVWGQVMDMVQKDQPHWLTNEEIRQLNTLNLPFKKISNEEQLLLDKLDWAENPDEWQRWTAAELCEALRIPSSRVSCVGRAINNIMLRDNRITKHSNNMDGRWYTLPHVYYDDGGIFD</sequence>
<dbReference type="PANTHER" id="PTHR34985">
    <property type="entry name" value="SLR0554 PROTEIN"/>
    <property type="match status" value="1"/>
</dbReference>
<evidence type="ECO:0000259" key="2">
    <source>
        <dbReference type="Pfam" id="PF05272"/>
    </source>
</evidence>
<dbReference type="STRING" id="82374.NZ47_11460"/>
<dbReference type="PANTHER" id="PTHR34985:SF1">
    <property type="entry name" value="SLR0554 PROTEIN"/>
    <property type="match status" value="1"/>
</dbReference>
<reference evidence="4 5" key="1">
    <citation type="journal article" date="2013" name="PLoS ONE">
        <title>Identification and characterization of three novel lipases belonging to families II and V from Anaerovibrio lipolyticus 5ST.</title>
        <authorList>
            <person name="Prive F."/>
            <person name="Kaderbhai N.N."/>
            <person name="Girdwood S."/>
            <person name="Worgan H.J."/>
            <person name="Pinloche E."/>
            <person name="Scollan N.D."/>
            <person name="Huws S.A."/>
            <person name="Newbold C.J."/>
        </authorList>
    </citation>
    <scope>NUCLEOTIDE SEQUENCE [LARGE SCALE GENOMIC DNA]</scope>
    <source>
        <strain evidence="4 5">5S</strain>
    </source>
</reference>
<dbReference type="RefSeq" id="WP_039210838.1">
    <property type="nucleotide sequence ID" value="NZ_JSCE01000211.1"/>
</dbReference>
<evidence type="ECO:0008006" key="6">
    <source>
        <dbReference type="Google" id="ProtNLM"/>
    </source>
</evidence>
<gene>
    <name evidence="4" type="ORF">NZ47_11460</name>
</gene>
<proteinExistence type="predicted"/>
<dbReference type="InterPro" id="IPR007936">
    <property type="entry name" value="VapE-like_dom"/>
</dbReference>
<protein>
    <recommendedName>
        <fullName evidence="6">Virulence-associated protein E</fullName>
    </recommendedName>
</protein>
<feature type="domain" description="NrS-1 polymerase-like HBD" evidence="3">
    <location>
        <begin position="229"/>
        <end position="290"/>
    </location>
</feature>
<dbReference type="Pfam" id="PF05272">
    <property type="entry name" value="VapE-like_dom"/>
    <property type="match status" value="1"/>
</dbReference>
<evidence type="ECO:0000259" key="3">
    <source>
        <dbReference type="Pfam" id="PF22763"/>
    </source>
</evidence>
<keyword evidence="5" id="KW-1185">Reference proteome</keyword>
<dbReference type="Proteomes" id="UP000030993">
    <property type="component" value="Unassembled WGS sequence"/>
</dbReference>
<dbReference type="AlphaFoldDB" id="A0A0B2JZB9"/>
<dbReference type="Pfam" id="PF22763">
    <property type="entry name" value="NrS1-1_pol-like_HBD"/>
    <property type="match status" value="1"/>
</dbReference>
<dbReference type="InterPro" id="IPR054468">
    <property type="entry name" value="NrSPol-like_HBD"/>
</dbReference>
<comment type="caution">
    <text evidence="4">The sequence shown here is derived from an EMBL/GenBank/DDBJ whole genome shotgun (WGS) entry which is preliminary data.</text>
</comment>
<evidence type="ECO:0000313" key="4">
    <source>
        <dbReference type="EMBL" id="KHM51272.1"/>
    </source>
</evidence>
<feature type="compositionally biased region" description="Polar residues" evidence="1">
    <location>
        <begin position="178"/>
        <end position="192"/>
    </location>
</feature>